<dbReference type="InterPro" id="IPR051289">
    <property type="entry name" value="LAGLIDADG_Endonuclease"/>
</dbReference>
<organism evidence="2">
    <name type="scientific">Torulaspora delbrueckii</name>
    <name type="common">Yeast</name>
    <name type="synonym">Candida colliculosa</name>
    <dbReference type="NCBI Taxonomy" id="4950"/>
    <lineage>
        <taxon>Eukaryota</taxon>
        <taxon>Fungi</taxon>
        <taxon>Dikarya</taxon>
        <taxon>Ascomycota</taxon>
        <taxon>Saccharomycotina</taxon>
        <taxon>Saccharomycetes</taxon>
        <taxon>Saccharomycetales</taxon>
        <taxon>Saccharomycetaceae</taxon>
        <taxon>Torulaspora</taxon>
    </lineage>
</organism>
<dbReference type="AlphaFoldDB" id="A0A2H4NZT8"/>
<accession>A0A2H4NZT8</accession>
<dbReference type="Pfam" id="PF00961">
    <property type="entry name" value="LAGLIDADG_1"/>
    <property type="match status" value="1"/>
</dbReference>
<geneLocation type="mitochondrion" evidence="2"/>
<dbReference type="GO" id="GO:0005739">
    <property type="term" value="C:mitochondrion"/>
    <property type="evidence" value="ECO:0007669"/>
    <property type="project" value="UniProtKB-ARBA"/>
</dbReference>
<dbReference type="Gene3D" id="3.10.28.10">
    <property type="entry name" value="Homing endonucleases"/>
    <property type="match status" value="2"/>
</dbReference>
<dbReference type="InterPro" id="IPR027434">
    <property type="entry name" value="Homing_endonucl"/>
</dbReference>
<dbReference type="EMBL" id="KY989233">
    <property type="protein sequence ID" value="ATV99348.1"/>
    <property type="molecule type" value="Genomic_DNA"/>
</dbReference>
<keyword evidence="2" id="KW-0496">Mitochondrion</keyword>
<evidence type="ECO:0000313" key="2">
    <source>
        <dbReference type="EMBL" id="ATV99348.1"/>
    </source>
</evidence>
<proteinExistence type="predicted"/>
<gene>
    <name evidence="2" type="primary">orf342</name>
</gene>
<name>A0A2H4NZT8_TORDE</name>
<dbReference type="SUPFAM" id="SSF55608">
    <property type="entry name" value="Homing endonucleases"/>
    <property type="match status" value="2"/>
</dbReference>
<dbReference type="InterPro" id="IPR004860">
    <property type="entry name" value="LAGLIDADG_dom"/>
</dbReference>
<dbReference type="GO" id="GO:0004519">
    <property type="term" value="F:endonuclease activity"/>
    <property type="evidence" value="ECO:0007669"/>
    <property type="project" value="InterPro"/>
</dbReference>
<sequence>MLLWLTYYKILLMNLICYFFYKTYEIFDNYTNILNKYSININMNNINKLKFLNDYTEEEKGYYLSGLFEGDGNIYTRRFMIVFSIEDAELAPGGGQPPTSGGTAHYLCQHFKMGYIDGKYNSKKELTAVAWYIMNQSDQKKFINYINGKLLTYKRYDQFYKYNFDKSLKIMLNKPKEFNVLMNPWLTGFTDADGYFYTGFQTYKNSTWLKFHLELSQKDKYILEIIQKYFNTGNIIKRNYSSDITAYIYKAQSEKAMKPFIEYFNNYPPLSVRRYKQYLLLNIAYNLKLNNLHKLTNSTLMLKELILLQSMKYMSLNMKEELNKKMKNIVNYYKNLRNLNDK</sequence>
<protein>
    <recommendedName>
        <fullName evidence="1">Homing endonuclease LAGLIDADG domain-containing protein</fullName>
    </recommendedName>
</protein>
<reference evidence="2" key="1">
    <citation type="journal article" date="2017" name="Genome Biol. Evol.">
        <title>Genetic Drift and Indel Mutation in the Evolution of Yeast Mitochondrial Genome Size.</title>
        <authorList>
            <person name="Xiao S."/>
            <person name="Nguyen D.T."/>
            <person name="Wu B."/>
            <person name="Hao W."/>
        </authorList>
    </citation>
    <scope>NUCLEOTIDE SEQUENCE</scope>
    <source>
        <strain evidence="2">Y-1535</strain>
    </source>
</reference>
<dbReference type="PANTHER" id="PTHR36181:SF3">
    <property type="entry name" value="INTRON-ENCODED DNA ENDONUCLEASE AI5 BETA"/>
    <property type="match status" value="1"/>
</dbReference>
<dbReference type="PANTHER" id="PTHR36181">
    <property type="entry name" value="INTRON-ENCODED ENDONUCLEASE AI3-RELATED"/>
    <property type="match status" value="1"/>
</dbReference>
<feature type="domain" description="Homing endonuclease LAGLIDADG" evidence="1">
    <location>
        <begin position="186"/>
        <end position="279"/>
    </location>
</feature>
<evidence type="ECO:0000259" key="1">
    <source>
        <dbReference type="Pfam" id="PF00961"/>
    </source>
</evidence>